<dbReference type="OrthoDB" id="9807941at2"/>
<evidence type="ECO:0000313" key="5">
    <source>
        <dbReference type="Proteomes" id="UP000217186"/>
    </source>
</evidence>
<dbReference type="AlphaFoldDB" id="A0A249KU18"/>
<gene>
    <name evidence="4" type="ORF">A7sIIA15_04960</name>
</gene>
<dbReference type="Gene3D" id="1.10.10.1590">
    <property type="entry name" value="NADH-quinone oxidoreductase subunit E"/>
    <property type="match status" value="1"/>
</dbReference>
<dbReference type="InterPro" id="IPR041921">
    <property type="entry name" value="NuoE_N"/>
</dbReference>
<sequence>MKYSTWSQDAALAVLATLRDEKGAVLMALQALQKEFGYVHKEDVALVANFFNNTRADVHGVLTFYHDLLTEPPADNHISVCVAEACQAVGSRQLEKDVKAKFGKEVHDGYCFGNCALGPNAMVNGAIIGRASVEKIAKVRT</sequence>
<organism evidence="4 5">
    <name type="scientific">Candidatus Planktophila vernalis</name>
    <dbReference type="NCBI Taxonomy" id="1884907"/>
    <lineage>
        <taxon>Bacteria</taxon>
        <taxon>Bacillati</taxon>
        <taxon>Actinomycetota</taxon>
        <taxon>Actinomycetes</taxon>
        <taxon>Candidatus Nanopelagicales</taxon>
        <taxon>Candidatus Nanopelagicaceae</taxon>
        <taxon>Candidatus Planktophila</taxon>
    </lineage>
</organism>
<evidence type="ECO:0000256" key="2">
    <source>
        <dbReference type="ARBA" id="ARBA00023004"/>
    </source>
</evidence>
<keyword evidence="3" id="KW-0411">Iron-sulfur</keyword>
<dbReference type="Pfam" id="PF01257">
    <property type="entry name" value="2Fe-2S_thioredx"/>
    <property type="match status" value="1"/>
</dbReference>
<dbReference type="RefSeq" id="WP_095686069.1">
    <property type="nucleotide sequence ID" value="NZ_CP016776.1"/>
</dbReference>
<dbReference type="KEGG" id="pvn:A7sIIA15_04960"/>
<dbReference type="InterPro" id="IPR028431">
    <property type="entry name" value="NADP_DH_HndA-like"/>
</dbReference>
<reference evidence="4 5" key="1">
    <citation type="submission" date="2016-07" db="EMBL/GenBank/DDBJ databases">
        <title>High microdiversification within the ubiquitous acI lineage of Actinobacteria.</title>
        <authorList>
            <person name="Neuenschwander S.M."/>
            <person name="Salcher M."/>
            <person name="Ghai R."/>
            <person name="Pernthaler J."/>
        </authorList>
    </citation>
    <scope>NUCLEOTIDE SEQUENCE [LARGE SCALE GENOMIC DNA]</scope>
    <source>
        <strain evidence="4">MMS-IIA-15</strain>
    </source>
</reference>
<protein>
    <submittedName>
        <fullName evidence="4">Formate dehydrogenase subunit gamma</fullName>
    </submittedName>
</protein>
<dbReference type="EMBL" id="CP016776">
    <property type="protein sequence ID" value="ASY20205.1"/>
    <property type="molecule type" value="Genomic_DNA"/>
</dbReference>
<dbReference type="PANTHER" id="PTHR43342">
    <property type="entry name" value="NADH-QUINONE OXIDOREDUCTASE, E SUBUNIT"/>
    <property type="match status" value="1"/>
</dbReference>
<dbReference type="SUPFAM" id="SSF52833">
    <property type="entry name" value="Thioredoxin-like"/>
    <property type="match status" value="1"/>
</dbReference>
<evidence type="ECO:0000256" key="3">
    <source>
        <dbReference type="ARBA" id="ARBA00023014"/>
    </source>
</evidence>
<keyword evidence="5" id="KW-1185">Reference proteome</keyword>
<dbReference type="GO" id="GO:0051536">
    <property type="term" value="F:iron-sulfur cluster binding"/>
    <property type="evidence" value="ECO:0007669"/>
    <property type="project" value="UniProtKB-KW"/>
</dbReference>
<dbReference type="GO" id="GO:0046872">
    <property type="term" value="F:metal ion binding"/>
    <property type="evidence" value="ECO:0007669"/>
    <property type="project" value="UniProtKB-KW"/>
</dbReference>
<name>A0A249KU18_9ACTN</name>
<dbReference type="PANTHER" id="PTHR43342:SF1">
    <property type="entry name" value="BIFURCATING [FEFE] HYDROGENASE GAMMA SUBUNIT"/>
    <property type="match status" value="1"/>
</dbReference>
<keyword evidence="1" id="KW-0479">Metal-binding</keyword>
<keyword evidence="2" id="KW-0408">Iron</keyword>
<dbReference type="Proteomes" id="UP000217186">
    <property type="component" value="Chromosome"/>
</dbReference>
<accession>A0A249KU18</accession>
<dbReference type="Gene3D" id="3.40.30.10">
    <property type="entry name" value="Glutaredoxin"/>
    <property type="match status" value="1"/>
</dbReference>
<dbReference type="InterPro" id="IPR036249">
    <property type="entry name" value="Thioredoxin-like_sf"/>
</dbReference>
<proteinExistence type="predicted"/>
<evidence type="ECO:0000313" key="4">
    <source>
        <dbReference type="EMBL" id="ASY20205.1"/>
    </source>
</evidence>
<evidence type="ECO:0000256" key="1">
    <source>
        <dbReference type="ARBA" id="ARBA00022723"/>
    </source>
</evidence>